<dbReference type="Pfam" id="PF02424">
    <property type="entry name" value="ApbE"/>
    <property type="match status" value="1"/>
</dbReference>
<dbReference type="EMBL" id="CP033004">
    <property type="protein sequence ID" value="QCI23242.1"/>
    <property type="molecule type" value="Genomic_DNA"/>
</dbReference>
<evidence type="ECO:0000256" key="2">
    <source>
        <dbReference type="ARBA" id="ARBA00011955"/>
    </source>
</evidence>
<proteinExistence type="inferred from homology"/>
<dbReference type="PANTHER" id="PTHR30040">
    <property type="entry name" value="THIAMINE BIOSYNTHESIS LIPOPROTEIN APBE"/>
    <property type="match status" value="1"/>
</dbReference>
<dbReference type="PIRSF" id="PIRSF006268">
    <property type="entry name" value="ApbE"/>
    <property type="match status" value="1"/>
</dbReference>
<evidence type="ECO:0000256" key="5">
    <source>
        <dbReference type="ARBA" id="ARBA00022679"/>
    </source>
</evidence>
<evidence type="ECO:0000256" key="7">
    <source>
        <dbReference type="ARBA" id="ARBA00022827"/>
    </source>
</evidence>
<dbReference type="GO" id="GO:0016740">
    <property type="term" value="F:transferase activity"/>
    <property type="evidence" value="ECO:0007669"/>
    <property type="project" value="UniProtKB-UniRule"/>
</dbReference>
<evidence type="ECO:0000313" key="15">
    <source>
        <dbReference type="Proteomes" id="UP000298566"/>
    </source>
</evidence>
<dbReference type="SUPFAM" id="SSF143631">
    <property type="entry name" value="ApbE-like"/>
    <property type="match status" value="1"/>
</dbReference>
<feature type="binding site" evidence="13">
    <location>
        <position position="257"/>
    </location>
    <ligand>
        <name>Mg(2+)</name>
        <dbReference type="ChEBI" id="CHEBI:18420"/>
    </ligand>
</feature>
<feature type="binding site" evidence="12">
    <location>
        <position position="146"/>
    </location>
    <ligand>
        <name>FAD</name>
        <dbReference type="ChEBI" id="CHEBI:57692"/>
    </ligand>
</feature>
<dbReference type="Proteomes" id="UP000298566">
    <property type="component" value="Chromosome"/>
</dbReference>
<evidence type="ECO:0000313" key="14">
    <source>
        <dbReference type="EMBL" id="QCI23242.1"/>
    </source>
</evidence>
<evidence type="ECO:0000256" key="4">
    <source>
        <dbReference type="ARBA" id="ARBA00022630"/>
    </source>
</evidence>
<dbReference type="GO" id="GO:0046872">
    <property type="term" value="F:metal ion binding"/>
    <property type="evidence" value="ECO:0007669"/>
    <property type="project" value="UniProtKB-UniRule"/>
</dbReference>
<protein>
    <recommendedName>
        <fullName evidence="3 11">FAD:protein FMN transferase</fullName>
        <ecNumber evidence="2 11">2.7.1.180</ecNumber>
    </recommendedName>
    <alternativeName>
        <fullName evidence="9 11">Flavin transferase</fullName>
    </alternativeName>
</protein>
<evidence type="ECO:0000256" key="10">
    <source>
        <dbReference type="ARBA" id="ARBA00048540"/>
    </source>
</evidence>
<evidence type="ECO:0000256" key="11">
    <source>
        <dbReference type="PIRNR" id="PIRNR006268"/>
    </source>
</evidence>
<reference evidence="14 15" key="1">
    <citation type="submission" date="2018-10" db="EMBL/GenBank/DDBJ databases">
        <title>Comparative functional genomics of the obligate endosymbiont Buchnera aphidicola.</title>
        <authorList>
            <person name="Chong R.A."/>
        </authorList>
    </citation>
    <scope>NUCLEOTIDE SEQUENCE [LARGE SCALE GENOMIC DNA]</scope>
    <source>
        <strain evidence="14 15">Mrh</strain>
    </source>
</reference>
<comment type="catalytic activity">
    <reaction evidence="10 11">
        <text>L-threonyl-[protein] + FAD = FMN-L-threonyl-[protein] + AMP + H(+)</text>
        <dbReference type="Rhea" id="RHEA:36847"/>
        <dbReference type="Rhea" id="RHEA-COMP:11060"/>
        <dbReference type="Rhea" id="RHEA-COMP:11061"/>
        <dbReference type="ChEBI" id="CHEBI:15378"/>
        <dbReference type="ChEBI" id="CHEBI:30013"/>
        <dbReference type="ChEBI" id="CHEBI:57692"/>
        <dbReference type="ChEBI" id="CHEBI:74257"/>
        <dbReference type="ChEBI" id="CHEBI:456215"/>
        <dbReference type="EC" id="2.7.1.180"/>
    </reaction>
</comment>
<evidence type="ECO:0000256" key="8">
    <source>
        <dbReference type="ARBA" id="ARBA00022842"/>
    </source>
</evidence>
<dbReference type="RefSeq" id="WP_158336443.1">
    <property type="nucleotide sequence ID" value="NZ_CP033004.1"/>
</dbReference>
<dbReference type="PANTHER" id="PTHR30040:SF2">
    <property type="entry name" value="FAD:PROTEIN FMN TRANSFERASE"/>
    <property type="match status" value="1"/>
</dbReference>
<dbReference type="Gene3D" id="3.10.520.10">
    <property type="entry name" value="ApbE-like domains"/>
    <property type="match status" value="1"/>
</dbReference>
<feature type="binding site" evidence="12">
    <location>
        <position position="37"/>
    </location>
    <ligand>
        <name>FAD</name>
        <dbReference type="ChEBI" id="CHEBI:57692"/>
    </ligand>
</feature>
<sequence>MGTIWKINFVNEYTNKNILIKAIEQQIYEDNKKLSFWENSSDISKFNNYKSTKPQRIDKNLAKIVSVALLIGKKTFNALDITVGTLVNLWGFGPKMIPRSIPTPKQIKHALSLTGLKHIQLIKQHKKYYLKKNIKDTILDLSTLGEGFIADHLGELLKKYKIQDFTISVGGAIVTHIKNKFSNPKMIAIQEPTDKITKIHTIVKLKNNAISTSGTYRNYFYLEGKKITHIINPITGNPITTNLISVSVITKSALESDAWDTGLMILGFNRAKKLAIKEKLAVCLIKKHKSVLFTWISPQFRLFLKDNILKTYFI</sequence>
<feature type="binding site" evidence="12">
    <location>
        <position position="1"/>
    </location>
    <ligand>
        <name>FAD</name>
        <dbReference type="ChEBI" id="CHEBI:57692"/>
    </ligand>
</feature>
<evidence type="ECO:0000256" key="13">
    <source>
        <dbReference type="PIRSR" id="PIRSR006268-2"/>
    </source>
</evidence>
<organism evidence="14 15">
    <name type="scientific">Buchnera aphidicola subsp. Melaphis rhois</name>
    <dbReference type="NCBI Taxonomy" id="118103"/>
    <lineage>
        <taxon>Bacteria</taxon>
        <taxon>Pseudomonadati</taxon>
        <taxon>Pseudomonadota</taxon>
        <taxon>Gammaproteobacteria</taxon>
        <taxon>Enterobacterales</taxon>
        <taxon>Erwiniaceae</taxon>
        <taxon>Buchnera</taxon>
    </lineage>
</organism>
<dbReference type="EC" id="2.7.1.180" evidence="2 11"/>
<feature type="binding site" evidence="12">
    <location>
        <position position="231"/>
    </location>
    <ligand>
        <name>FAD</name>
        <dbReference type="ChEBI" id="CHEBI:57692"/>
    </ligand>
</feature>
<accession>A0A4D6Y0U5</accession>
<keyword evidence="7 11" id="KW-0274">FAD</keyword>
<feature type="binding site" evidence="13">
    <location>
        <position position="143"/>
    </location>
    <ligand>
        <name>Mg(2+)</name>
        <dbReference type="ChEBI" id="CHEBI:18420"/>
    </ligand>
</feature>
<evidence type="ECO:0000256" key="3">
    <source>
        <dbReference type="ARBA" id="ARBA00016337"/>
    </source>
</evidence>
<keyword evidence="6 11" id="KW-0479">Metal-binding</keyword>
<dbReference type="OrthoDB" id="9778595at2"/>
<keyword evidence="5 11" id="KW-0808">Transferase</keyword>
<feature type="binding site" evidence="12">
    <location>
        <position position="140"/>
    </location>
    <ligand>
        <name>FAD</name>
        <dbReference type="ChEBI" id="CHEBI:57692"/>
    </ligand>
</feature>
<gene>
    <name evidence="14" type="ORF">D9V73_01070</name>
</gene>
<keyword evidence="4 11" id="KW-0285">Flavoprotein</keyword>
<evidence type="ECO:0000256" key="6">
    <source>
        <dbReference type="ARBA" id="ARBA00022723"/>
    </source>
</evidence>
<evidence type="ECO:0000256" key="12">
    <source>
        <dbReference type="PIRSR" id="PIRSR006268-1"/>
    </source>
</evidence>
<dbReference type="AlphaFoldDB" id="A0A4D6Y0U5"/>
<comment type="cofactor">
    <cofactor evidence="13">
        <name>Mg(2+)</name>
        <dbReference type="ChEBI" id="CHEBI:18420"/>
    </cofactor>
    <cofactor evidence="13">
        <name>Mn(2+)</name>
        <dbReference type="ChEBI" id="CHEBI:29035"/>
    </cofactor>
    <text evidence="13">Magnesium. Can also use manganese.</text>
</comment>
<dbReference type="InterPro" id="IPR024932">
    <property type="entry name" value="ApbE"/>
</dbReference>
<evidence type="ECO:0000256" key="9">
    <source>
        <dbReference type="ARBA" id="ARBA00031306"/>
    </source>
</evidence>
<comment type="similarity">
    <text evidence="1 11">Belongs to the ApbE family.</text>
</comment>
<keyword evidence="8 11" id="KW-0460">Magnesium</keyword>
<evidence type="ECO:0000256" key="1">
    <source>
        <dbReference type="ARBA" id="ARBA00008282"/>
    </source>
</evidence>
<name>A0A4D6Y0U5_BUCMH</name>
<feature type="binding site" evidence="12">
    <location>
        <begin position="78"/>
        <end position="80"/>
    </location>
    <ligand>
        <name>FAD</name>
        <dbReference type="ChEBI" id="CHEBI:57692"/>
    </ligand>
</feature>
<feature type="binding site" evidence="13">
    <location>
        <position position="261"/>
    </location>
    <ligand>
        <name>Mg(2+)</name>
        <dbReference type="ChEBI" id="CHEBI:18420"/>
    </ligand>
</feature>
<dbReference type="InterPro" id="IPR003374">
    <property type="entry name" value="ApbE-like_sf"/>
</dbReference>